<dbReference type="GO" id="GO:0140662">
    <property type="term" value="F:ATP-dependent protein folding chaperone"/>
    <property type="evidence" value="ECO:0007669"/>
    <property type="project" value="InterPro"/>
</dbReference>
<dbReference type="Gene3D" id="3.30.420.40">
    <property type="match status" value="3"/>
</dbReference>
<dbReference type="GO" id="GO:0006950">
    <property type="term" value="P:response to stress"/>
    <property type="evidence" value="ECO:0007669"/>
    <property type="project" value="UniProtKB-ARBA"/>
</dbReference>
<comment type="caution">
    <text evidence="5">The sequence shown here is derived from an EMBL/GenBank/DDBJ whole genome shotgun (WGS) entry which is preliminary data.</text>
</comment>
<dbReference type="PROSITE" id="PS00297">
    <property type="entry name" value="HSP70_1"/>
    <property type="match status" value="1"/>
</dbReference>
<dbReference type="InterPro" id="IPR013126">
    <property type="entry name" value="Hsp_70_fam"/>
</dbReference>
<evidence type="ECO:0000259" key="4">
    <source>
        <dbReference type="PROSITE" id="PS50245"/>
    </source>
</evidence>
<comment type="similarity">
    <text evidence="1">Belongs to the heat shock protein 70 family.</text>
</comment>
<dbReference type="PRINTS" id="PR00301">
    <property type="entry name" value="HEATSHOCK70"/>
</dbReference>
<evidence type="ECO:0000256" key="2">
    <source>
        <dbReference type="ARBA" id="ARBA00022741"/>
    </source>
</evidence>
<evidence type="ECO:0000313" key="5">
    <source>
        <dbReference type="EMBL" id="PAV64687.1"/>
    </source>
</evidence>
<keyword evidence="6" id="KW-1185">Reference proteome</keyword>
<dbReference type="Gene3D" id="3.90.640.10">
    <property type="entry name" value="Actin, Chain A, domain 4"/>
    <property type="match status" value="1"/>
</dbReference>
<keyword evidence="3" id="KW-0067">ATP-binding</keyword>
<dbReference type="FunFam" id="3.90.640.10:FF:000003">
    <property type="entry name" value="Molecular chaperone DnaK"/>
    <property type="match status" value="1"/>
</dbReference>
<evidence type="ECO:0000256" key="1">
    <source>
        <dbReference type="ARBA" id="ARBA00007381"/>
    </source>
</evidence>
<reference evidence="5 6" key="1">
    <citation type="journal article" date="2017" name="Curr. Biol.">
        <title>Genome architecture and evolution of a unichromosomal asexual nematode.</title>
        <authorList>
            <person name="Fradin H."/>
            <person name="Zegar C."/>
            <person name="Gutwein M."/>
            <person name="Lucas J."/>
            <person name="Kovtun M."/>
            <person name="Corcoran D."/>
            <person name="Baugh L.R."/>
            <person name="Kiontke K."/>
            <person name="Gunsalus K."/>
            <person name="Fitch D.H."/>
            <person name="Piano F."/>
        </authorList>
    </citation>
    <scope>NUCLEOTIDE SEQUENCE [LARGE SCALE GENOMIC DNA]</scope>
    <source>
        <strain evidence="5">PF1309</strain>
    </source>
</reference>
<dbReference type="SUPFAM" id="SSF53067">
    <property type="entry name" value="Actin-like ATPase domain"/>
    <property type="match status" value="1"/>
</dbReference>
<name>A0A2A2JSP9_9BILA</name>
<evidence type="ECO:0000256" key="3">
    <source>
        <dbReference type="ARBA" id="ARBA00022840"/>
    </source>
</evidence>
<evidence type="ECO:0000313" key="6">
    <source>
        <dbReference type="Proteomes" id="UP000218231"/>
    </source>
</evidence>
<dbReference type="SMART" id="SM01052">
    <property type="entry name" value="CAP_GLY"/>
    <property type="match status" value="1"/>
</dbReference>
<dbReference type="PANTHER" id="PTHR19375">
    <property type="entry name" value="HEAT SHOCK PROTEIN 70KDA"/>
    <property type="match status" value="1"/>
</dbReference>
<dbReference type="Pfam" id="PF01302">
    <property type="entry name" value="CAP_GLY"/>
    <property type="match status" value="1"/>
</dbReference>
<dbReference type="InterPro" id="IPR036859">
    <property type="entry name" value="CAP-Gly_dom_sf"/>
</dbReference>
<dbReference type="AlphaFoldDB" id="A0A2A2JSP9"/>
<dbReference type="SUPFAM" id="SSF74924">
    <property type="entry name" value="Cap-Gly domain"/>
    <property type="match status" value="1"/>
</dbReference>
<dbReference type="STRING" id="2018661.A0A2A2JSP9"/>
<dbReference type="OrthoDB" id="2401965at2759"/>
<dbReference type="InterPro" id="IPR043129">
    <property type="entry name" value="ATPase_NBD"/>
</dbReference>
<sequence length="370" mass="40939">MVSIGIDLGTTYSCVAIIENGRPVAIHNDDGRNTLPSVVAFSDEETLVGNSALDSSTDMANILYGGQDFDSRIMKFVIDEFNKSSPDYDIYKKPRLLKRLRTECREAKESLSFSNNPANVHLDINDDLEMNVRLTKEKFHELCSDLFEKAMILVDRALNMAQLSPEKIGHVILVGGSTRIPQIKQNINNKFRNSKIQFDINPDEAIAHGAAIVANDKNVYPSKILMHGHSISAQFPVSNFDRSAPRQTRVISVEKEDSPKSLFSSSSSFLPTSFFPNSSQQENVSYATTSVDDPMLRQRVSVGDRCICNGHPCTVRFIGYLKGHASIYAGVEFDDKVGEGTGEFEGETVFCTPNGYAGFVILSGLKVFRT</sequence>
<proteinExistence type="inferred from homology"/>
<dbReference type="InterPro" id="IPR018181">
    <property type="entry name" value="Heat_shock_70_CS"/>
</dbReference>
<dbReference type="GO" id="GO:0005524">
    <property type="term" value="F:ATP binding"/>
    <property type="evidence" value="ECO:0007669"/>
    <property type="project" value="UniProtKB-KW"/>
</dbReference>
<dbReference type="Gene3D" id="2.30.30.190">
    <property type="entry name" value="CAP Gly-rich-like domain"/>
    <property type="match status" value="1"/>
</dbReference>
<dbReference type="PROSITE" id="PS01036">
    <property type="entry name" value="HSP70_3"/>
    <property type="match status" value="1"/>
</dbReference>
<accession>A0A2A2JSP9</accession>
<dbReference type="InterPro" id="IPR000938">
    <property type="entry name" value="CAP-Gly_domain"/>
</dbReference>
<gene>
    <name evidence="5" type="ORF">WR25_17880</name>
</gene>
<dbReference type="EMBL" id="LIAE01010247">
    <property type="protein sequence ID" value="PAV64687.1"/>
    <property type="molecule type" value="Genomic_DNA"/>
</dbReference>
<feature type="domain" description="CAP-Gly" evidence="4">
    <location>
        <begin position="319"/>
        <end position="362"/>
    </location>
</feature>
<dbReference type="PROSITE" id="PS50245">
    <property type="entry name" value="CAP_GLY_2"/>
    <property type="match status" value="1"/>
</dbReference>
<organism evidence="5 6">
    <name type="scientific">Diploscapter pachys</name>
    <dbReference type="NCBI Taxonomy" id="2018661"/>
    <lineage>
        <taxon>Eukaryota</taxon>
        <taxon>Metazoa</taxon>
        <taxon>Ecdysozoa</taxon>
        <taxon>Nematoda</taxon>
        <taxon>Chromadorea</taxon>
        <taxon>Rhabditida</taxon>
        <taxon>Rhabditina</taxon>
        <taxon>Rhabditomorpha</taxon>
        <taxon>Rhabditoidea</taxon>
        <taxon>Rhabditidae</taxon>
        <taxon>Diploscapter</taxon>
    </lineage>
</organism>
<keyword evidence="2" id="KW-0547">Nucleotide-binding</keyword>
<dbReference type="Pfam" id="PF00012">
    <property type="entry name" value="HSP70"/>
    <property type="match status" value="2"/>
</dbReference>
<protein>
    <recommendedName>
        <fullName evidence="4">CAP-Gly domain-containing protein</fullName>
    </recommendedName>
</protein>
<dbReference type="Proteomes" id="UP000218231">
    <property type="component" value="Unassembled WGS sequence"/>
</dbReference>